<protein>
    <submittedName>
        <fullName evidence="1">Uncharacterized protein</fullName>
    </submittedName>
</protein>
<dbReference type="Proteomes" id="UP000231638">
    <property type="component" value="Unassembled WGS sequence"/>
</dbReference>
<dbReference type="AlphaFoldDB" id="A0A2D3W7S4"/>
<accession>A0A2D3W7S4</accession>
<name>A0A2D3W7S4_9BACT</name>
<evidence type="ECO:0000313" key="1">
    <source>
        <dbReference type="EMBL" id="DAB35935.1"/>
    </source>
</evidence>
<dbReference type="EMBL" id="DLUG01000197">
    <property type="protein sequence ID" value="DAB35935.1"/>
    <property type="molecule type" value="Genomic_DNA"/>
</dbReference>
<gene>
    <name evidence="1" type="ORF">CFH80_07535</name>
</gene>
<reference evidence="1 2" key="1">
    <citation type="journal article" date="2017" name="Front. Microbiol.">
        <title>Comparative Genomic Analysis of the Class Epsilonproteobacteria and Proposed Reclassification to Epsilonbacteraeota (phyl. nov.).</title>
        <authorList>
            <person name="Waite D.W."/>
            <person name="Vanwonterghem I."/>
            <person name="Rinke C."/>
            <person name="Parks D.H."/>
            <person name="Zhang Y."/>
            <person name="Takai K."/>
            <person name="Sievert S.M."/>
            <person name="Simon J."/>
            <person name="Campbell B.J."/>
            <person name="Hanson T.E."/>
            <person name="Woyke T."/>
            <person name="Klotz M.G."/>
            <person name="Hugenholtz P."/>
        </authorList>
    </citation>
    <scope>NUCLEOTIDE SEQUENCE [LARGE SCALE GENOMIC DNA]</scope>
    <source>
        <strain evidence="1">UBA11420</strain>
    </source>
</reference>
<comment type="caution">
    <text evidence="1">The sequence shown here is derived from an EMBL/GenBank/DDBJ whole genome shotgun (WGS) entry which is preliminary data.</text>
</comment>
<proteinExistence type="predicted"/>
<sequence>MDSRLFEIDPYAGASYALYTSVKGEDASFEDFLLHYDSTGASEGDNAWLSRLAVEKTTQAFSAPEVWEAMRALGISGLDFGTSTTYFDSQVYAAKMQLMEAFSKRDDYAQMKPLLQQLLS</sequence>
<evidence type="ECO:0000313" key="2">
    <source>
        <dbReference type="Proteomes" id="UP000231638"/>
    </source>
</evidence>
<organism evidence="1 2">
    <name type="scientific">Sulfurospirillum cavolei</name>
    <dbReference type="NCBI Taxonomy" id="366522"/>
    <lineage>
        <taxon>Bacteria</taxon>
        <taxon>Pseudomonadati</taxon>
        <taxon>Campylobacterota</taxon>
        <taxon>Epsilonproteobacteria</taxon>
        <taxon>Campylobacterales</taxon>
        <taxon>Sulfurospirillaceae</taxon>
        <taxon>Sulfurospirillum</taxon>
    </lineage>
</organism>